<dbReference type="Proteomes" id="UP000198598">
    <property type="component" value="Unassembled WGS sequence"/>
</dbReference>
<accession>A0A1I2E699</accession>
<evidence type="ECO:0000313" key="1">
    <source>
        <dbReference type="EMBL" id="SFE88227.1"/>
    </source>
</evidence>
<organism evidence="1 2">
    <name type="scientific">Spirosoma endophyticum</name>
    <dbReference type="NCBI Taxonomy" id="662367"/>
    <lineage>
        <taxon>Bacteria</taxon>
        <taxon>Pseudomonadati</taxon>
        <taxon>Bacteroidota</taxon>
        <taxon>Cytophagia</taxon>
        <taxon>Cytophagales</taxon>
        <taxon>Cytophagaceae</taxon>
        <taxon>Spirosoma</taxon>
    </lineage>
</organism>
<sequence>MPNRQNCEVLASLSKEKQESGKLPTTHVTFEKRFENDD</sequence>
<proteinExistence type="predicted"/>
<dbReference type="EMBL" id="FOLQ01000021">
    <property type="protein sequence ID" value="SFE88227.1"/>
    <property type="molecule type" value="Genomic_DNA"/>
</dbReference>
<reference evidence="1 2" key="1">
    <citation type="submission" date="2016-10" db="EMBL/GenBank/DDBJ databases">
        <authorList>
            <person name="de Groot N.N."/>
        </authorList>
    </citation>
    <scope>NUCLEOTIDE SEQUENCE [LARGE SCALE GENOMIC DNA]</scope>
    <source>
        <strain evidence="1 2">DSM 26130</strain>
    </source>
</reference>
<dbReference type="AlphaFoldDB" id="A0A1I2E699"/>
<protein>
    <submittedName>
        <fullName evidence="1">Uncharacterized protein</fullName>
    </submittedName>
</protein>
<gene>
    <name evidence="1" type="ORF">SAMN05216167_12134</name>
</gene>
<evidence type="ECO:0000313" key="2">
    <source>
        <dbReference type="Proteomes" id="UP000198598"/>
    </source>
</evidence>
<keyword evidence="2" id="KW-1185">Reference proteome</keyword>
<name>A0A1I2E699_9BACT</name>